<dbReference type="Proteomes" id="UP000245880">
    <property type="component" value="Unassembled WGS sequence"/>
</dbReference>
<evidence type="ECO:0000313" key="2">
    <source>
        <dbReference type="EMBL" id="PWJ56572.1"/>
    </source>
</evidence>
<dbReference type="EMBL" id="QGDT01000011">
    <property type="protein sequence ID" value="PWJ56572.1"/>
    <property type="molecule type" value="Genomic_DNA"/>
</dbReference>
<dbReference type="InterPro" id="IPR029058">
    <property type="entry name" value="AB_hydrolase_fold"/>
</dbReference>
<organism evidence="2 3">
    <name type="scientific">Dyadobacter jejuensis</name>
    <dbReference type="NCBI Taxonomy" id="1082580"/>
    <lineage>
        <taxon>Bacteria</taxon>
        <taxon>Pseudomonadati</taxon>
        <taxon>Bacteroidota</taxon>
        <taxon>Cytophagia</taxon>
        <taxon>Cytophagales</taxon>
        <taxon>Spirosomataceae</taxon>
        <taxon>Dyadobacter</taxon>
    </lineage>
</organism>
<dbReference type="AlphaFoldDB" id="A0A316AG55"/>
<gene>
    <name evidence="2" type="ORF">CLV98_11166</name>
</gene>
<name>A0A316AG55_9BACT</name>
<comment type="caution">
    <text evidence="2">The sequence shown here is derived from an EMBL/GenBank/DDBJ whole genome shotgun (WGS) entry which is preliminary data.</text>
</comment>
<keyword evidence="3" id="KW-1185">Reference proteome</keyword>
<evidence type="ECO:0000259" key="1">
    <source>
        <dbReference type="Pfam" id="PF12697"/>
    </source>
</evidence>
<protein>
    <submittedName>
        <fullName evidence="2">Esterase/lipase</fullName>
    </submittedName>
</protein>
<dbReference type="RefSeq" id="WP_109676482.1">
    <property type="nucleotide sequence ID" value="NZ_QGDT01000011.1"/>
</dbReference>
<proteinExistence type="predicted"/>
<dbReference type="OrthoDB" id="5416147at2"/>
<sequence>MLKIILWVIGFFALLAVVYFVGPKPTPAQLDASLPAVASDLSQLESDINRKERQVQDLKPDNAARIVWADTANKVKTPYSIVYIHGFGASWAEGEPVHKELAARYGANLYLARMHDAGIADSNAFDDLTPENFVAGANEALAIGKQLGDSVIVIGTSAGGLLTVFLASEHPELKGVVLYAPCMAVANPALKLTTGPWGKQILKTVIGEHSISKDEDPLQAQYWLQGYNTNGLLTLQKTMDAVARPDIYEKITVPLFLGYYYKNEEEQDPVVSVEAMRKMFPLLGTPEAQKREVAFPDVADHVIASYIRSKDVESVYQATDQFFQEILGLTPVERETVLP</sequence>
<evidence type="ECO:0000313" key="3">
    <source>
        <dbReference type="Proteomes" id="UP000245880"/>
    </source>
</evidence>
<accession>A0A316AG55</accession>
<feature type="domain" description="AB hydrolase-1" evidence="1">
    <location>
        <begin position="81"/>
        <end position="293"/>
    </location>
</feature>
<dbReference type="InterPro" id="IPR000073">
    <property type="entry name" value="AB_hydrolase_1"/>
</dbReference>
<reference evidence="2 3" key="1">
    <citation type="submission" date="2018-03" db="EMBL/GenBank/DDBJ databases">
        <title>Genomic Encyclopedia of Archaeal and Bacterial Type Strains, Phase II (KMG-II): from individual species to whole genera.</title>
        <authorList>
            <person name="Goeker M."/>
        </authorList>
    </citation>
    <scope>NUCLEOTIDE SEQUENCE [LARGE SCALE GENOMIC DNA]</scope>
    <source>
        <strain evidence="2 3">DSM 100346</strain>
    </source>
</reference>
<dbReference type="Pfam" id="PF12697">
    <property type="entry name" value="Abhydrolase_6"/>
    <property type="match status" value="1"/>
</dbReference>
<dbReference type="Gene3D" id="3.40.50.1820">
    <property type="entry name" value="alpha/beta hydrolase"/>
    <property type="match status" value="1"/>
</dbReference>
<dbReference type="SUPFAM" id="SSF53474">
    <property type="entry name" value="alpha/beta-Hydrolases"/>
    <property type="match status" value="1"/>
</dbReference>